<evidence type="ECO:0000259" key="2">
    <source>
        <dbReference type="PROSITE" id="PS51208"/>
    </source>
</evidence>
<feature type="chain" id="PRO_5016386263" description="Autotransporter domain-containing protein" evidence="1">
    <location>
        <begin position="34"/>
        <end position="670"/>
    </location>
</feature>
<dbReference type="Pfam" id="PF03797">
    <property type="entry name" value="Autotransporter"/>
    <property type="match status" value="1"/>
</dbReference>
<comment type="caution">
    <text evidence="3">The sequence shown here is derived from an EMBL/GenBank/DDBJ whole genome shotgun (WGS) entry which is preliminary data.</text>
</comment>
<dbReference type="OrthoDB" id="7360720at2"/>
<name>A0A317E740_9PROT</name>
<feature type="domain" description="Autotransporter" evidence="2">
    <location>
        <begin position="384"/>
        <end position="670"/>
    </location>
</feature>
<dbReference type="Gene3D" id="2.40.128.130">
    <property type="entry name" value="Autotransporter beta-domain"/>
    <property type="match status" value="1"/>
</dbReference>
<dbReference type="RefSeq" id="WP_109905402.1">
    <property type="nucleotide sequence ID" value="NZ_QGLE01000005.1"/>
</dbReference>
<feature type="signal peptide" evidence="1">
    <location>
        <begin position="1"/>
        <end position="33"/>
    </location>
</feature>
<evidence type="ECO:0000313" key="4">
    <source>
        <dbReference type="Proteomes" id="UP000245461"/>
    </source>
</evidence>
<dbReference type="PROSITE" id="PS51208">
    <property type="entry name" value="AUTOTRANSPORTER"/>
    <property type="match status" value="1"/>
</dbReference>
<evidence type="ECO:0000256" key="1">
    <source>
        <dbReference type="SAM" id="SignalP"/>
    </source>
</evidence>
<evidence type="ECO:0000313" key="3">
    <source>
        <dbReference type="EMBL" id="PWR22819.1"/>
    </source>
</evidence>
<reference evidence="3 4" key="1">
    <citation type="submission" date="2018-05" db="EMBL/GenBank/DDBJ databases">
        <title>Zavarzinia sp. HR-AS.</title>
        <authorList>
            <person name="Lee Y."/>
            <person name="Jeon C.O."/>
        </authorList>
    </citation>
    <scope>NUCLEOTIDE SEQUENCE [LARGE SCALE GENOMIC DNA]</scope>
    <source>
        <strain evidence="3 4">HR-AS</strain>
    </source>
</reference>
<dbReference type="AlphaFoldDB" id="A0A317E740"/>
<organism evidence="3 4">
    <name type="scientific">Zavarzinia aquatilis</name>
    <dbReference type="NCBI Taxonomy" id="2211142"/>
    <lineage>
        <taxon>Bacteria</taxon>
        <taxon>Pseudomonadati</taxon>
        <taxon>Pseudomonadota</taxon>
        <taxon>Alphaproteobacteria</taxon>
        <taxon>Rhodospirillales</taxon>
        <taxon>Zavarziniaceae</taxon>
        <taxon>Zavarzinia</taxon>
    </lineage>
</organism>
<proteinExistence type="predicted"/>
<dbReference type="SUPFAM" id="SSF103515">
    <property type="entry name" value="Autotransporter"/>
    <property type="match status" value="1"/>
</dbReference>
<sequence length="670" mass="69077">MSRMNSAGRRLAVSAISLAIAAGFGIGSAFAQAAIVDNGTVAIGVNPEGNLITGGVGLTFLDLPAGGQDALEPGCACEAWGVADFTTRDDAAPFFGNAGEATGDRNLFDATLTVSGTGTDPRSTGDSAISTVNVGAAGSDRRLSVTHDYHPSVDSRLYQVDVSITNNGTTDIGELRYRRAMDWDIPPTEFSEFVTIQGLPATNIVATSDNGFANGNPLEPTGNRGAPENENFEDNGPADHGATFDFNFGNLAVGDTREFVIFYGAAANEAEALDALRAVGAEVYSLGQSSGDGGPTDGTPATFIFAFQGVGGTAIGGQRASFTPLFVDIPMLVSESHFRNVGLRLSGKIGGGETSTLSTVASMMDGAPAEMGAAAGDTMADNVFGVEGLRAFLTGSYNGSKFSSQPGLIGSDTDGFSITGGADYELMKGEGAVDSLIVGLGLGWSGFSSDIHDAGSNVDGTGITLLAYGAATVAKNLNIDLTAGYSWIGYDSTRVVGLGSAIADVDARDFSAQLGIGYDIALASDVPHTALIVTPFLEVGYSNAEVDGYQETGTSPLTVDGFSTDSLTTEVGLRGAFTIPSPVFSDTMILRVSGGWVHEFLDDGYTIQQQLGATTLTARTGDPDRDYARVTGGLAFPVAPDFAMGIDYDGIYGNSDFSSQMISLRSRVAF</sequence>
<dbReference type="SMART" id="SM00869">
    <property type="entry name" value="Autotransporter"/>
    <property type="match status" value="1"/>
</dbReference>
<accession>A0A317E740</accession>
<dbReference type="InterPro" id="IPR036709">
    <property type="entry name" value="Autotransporte_beta_dom_sf"/>
</dbReference>
<dbReference type="EMBL" id="QGLE01000005">
    <property type="protein sequence ID" value="PWR22819.1"/>
    <property type="molecule type" value="Genomic_DNA"/>
</dbReference>
<protein>
    <recommendedName>
        <fullName evidence="2">Autotransporter domain-containing protein</fullName>
    </recommendedName>
</protein>
<dbReference type="InterPro" id="IPR005546">
    <property type="entry name" value="Autotransporte_beta"/>
</dbReference>
<gene>
    <name evidence="3" type="ORF">DKG74_10350</name>
</gene>
<keyword evidence="1" id="KW-0732">Signal</keyword>
<keyword evidence="4" id="KW-1185">Reference proteome</keyword>
<dbReference type="Proteomes" id="UP000245461">
    <property type="component" value="Unassembled WGS sequence"/>
</dbReference>